<dbReference type="InterPro" id="IPR025491">
    <property type="entry name" value="DUF4382"/>
</dbReference>
<evidence type="ECO:0000259" key="2">
    <source>
        <dbReference type="Pfam" id="PF14321"/>
    </source>
</evidence>
<reference evidence="3 4" key="1">
    <citation type="submission" date="2023-07" db="EMBL/GenBank/DDBJ databases">
        <title>Sorghum-associated microbial communities from plants grown in Nebraska, USA.</title>
        <authorList>
            <person name="Schachtman D."/>
        </authorList>
    </citation>
    <scope>NUCLEOTIDE SEQUENCE [LARGE SCALE GENOMIC DNA]</scope>
    <source>
        <strain evidence="3 4">BE314</strain>
    </source>
</reference>
<evidence type="ECO:0000313" key="4">
    <source>
        <dbReference type="Proteomes" id="UP001180453"/>
    </source>
</evidence>
<keyword evidence="4" id="KW-1185">Reference proteome</keyword>
<dbReference type="EMBL" id="JAVDXU010000002">
    <property type="protein sequence ID" value="MDR7270775.1"/>
    <property type="molecule type" value="Genomic_DNA"/>
</dbReference>
<feature type="chain" id="PRO_5047297392" description="DUF4382 domain-containing protein" evidence="1">
    <location>
        <begin position="20"/>
        <end position="395"/>
    </location>
</feature>
<dbReference type="RefSeq" id="WP_310267043.1">
    <property type="nucleotide sequence ID" value="NZ_JAVDXU010000002.1"/>
</dbReference>
<protein>
    <recommendedName>
        <fullName evidence="2">DUF4382 domain-containing protein</fullName>
    </recommendedName>
</protein>
<organism evidence="3 4">
    <name type="scientific">Roseateles saccharophilus</name>
    <name type="common">Pseudomonas saccharophila</name>
    <dbReference type="NCBI Taxonomy" id="304"/>
    <lineage>
        <taxon>Bacteria</taxon>
        <taxon>Pseudomonadati</taxon>
        <taxon>Pseudomonadota</taxon>
        <taxon>Betaproteobacteria</taxon>
        <taxon>Burkholderiales</taxon>
        <taxon>Sphaerotilaceae</taxon>
        <taxon>Roseateles</taxon>
    </lineage>
</organism>
<feature type="signal peptide" evidence="1">
    <location>
        <begin position="1"/>
        <end position="19"/>
    </location>
</feature>
<dbReference type="PROSITE" id="PS51257">
    <property type="entry name" value="PROKAR_LIPOPROTEIN"/>
    <property type="match status" value="1"/>
</dbReference>
<feature type="domain" description="DUF4382" evidence="2">
    <location>
        <begin position="37"/>
        <end position="190"/>
    </location>
</feature>
<gene>
    <name evidence="3" type="ORF">J2X20_003433</name>
</gene>
<accession>A0ABU1YPI4</accession>
<comment type="caution">
    <text evidence="3">The sequence shown here is derived from an EMBL/GenBank/DDBJ whole genome shotgun (WGS) entry which is preliminary data.</text>
</comment>
<name>A0ABU1YPI4_ROSSA</name>
<evidence type="ECO:0000256" key="1">
    <source>
        <dbReference type="SAM" id="SignalP"/>
    </source>
</evidence>
<dbReference type="Pfam" id="PF14321">
    <property type="entry name" value="DUF4382"/>
    <property type="match status" value="1"/>
</dbReference>
<proteinExistence type="predicted"/>
<keyword evidence="1" id="KW-0732">Signal</keyword>
<dbReference type="Proteomes" id="UP001180453">
    <property type="component" value="Unassembled WGS sequence"/>
</dbReference>
<evidence type="ECO:0000313" key="3">
    <source>
        <dbReference type="EMBL" id="MDR7270775.1"/>
    </source>
</evidence>
<sequence>MKYLTLSACAVALTLAACGGGGGDAGTPVTTPSNNTSGTLALSLTDSPACGFDHVYVTVQKVRVNASADAAEDAAGWTDLTVGPTQRFDLLALQNGVLASLGQVPLTAGHYSQLRLVLAENGGATPLANSVVPTGGSEVALKTPSGQTSGLKLNANIDIAANQMADFVIDFDACKSVVTAGNSGQYLLKPVVSVVPNLTSGVSGYVDASVAYGGTHISLQQGGVVLKATAPDSSGKFVLAPAAPGSYDLVIQSPARATMVVTGVPVTASTMTAVSTSVAPLSPAPAIDGQAVGSIMVDGAPNTAAIAATQKLASGGLITVAETMSDSTTGAFKLGLPAAPPWVAAYAAAPASLVFAADVTAGLSYSFSASLNGTVKVVGPLAITAGGTLTVNFGF</sequence>